<dbReference type="GO" id="GO:0016432">
    <property type="term" value="F:tRNA-uridine aminocarboxypropyltransferase activity"/>
    <property type="evidence" value="ECO:0007669"/>
    <property type="project" value="UniProtKB-EC"/>
</dbReference>
<dbReference type="Pfam" id="PF03942">
    <property type="entry name" value="DTW"/>
    <property type="match status" value="1"/>
</dbReference>
<sequence length="168" mass="18856">MNIIVLQHPSEVKQTKGSVALLKHSLSNCTVFVGEDFTGHQQLQTLIKLYADDLALLYPSEDAEELTGSNYVLGRSNKPLSTLIVLDGTWKKAYKLFQLNPFLHQLTHVKLANNVESLYAVRKTNKVGGLSTLEACCHALACLEGDDNKYQKLLKNFVEFNEMQLAFR</sequence>
<evidence type="ECO:0000256" key="4">
    <source>
        <dbReference type="ARBA" id="ARBA00022694"/>
    </source>
</evidence>
<dbReference type="Proteomes" id="UP000623842">
    <property type="component" value="Unassembled WGS sequence"/>
</dbReference>
<feature type="domain" description="DTW" evidence="6">
    <location>
        <begin position="1"/>
        <end position="168"/>
    </location>
</feature>
<evidence type="ECO:0000313" key="7">
    <source>
        <dbReference type="EMBL" id="GHG02033.1"/>
    </source>
</evidence>
<gene>
    <name evidence="7" type="ORF">GCM10017161_33570</name>
</gene>
<accession>A0A919BPX6</accession>
<dbReference type="AlphaFoldDB" id="A0A919BPX6"/>
<dbReference type="PANTHER" id="PTHR21392:SF0">
    <property type="entry name" value="TRNA-URIDINE AMINOCARBOXYPROPYLTRANSFERASE 2"/>
    <property type="match status" value="1"/>
</dbReference>
<reference evidence="7" key="2">
    <citation type="submission" date="2020-09" db="EMBL/GenBank/DDBJ databases">
        <authorList>
            <person name="Sun Q."/>
            <person name="Kim S."/>
        </authorList>
    </citation>
    <scope>NUCLEOTIDE SEQUENCE</scope>
    <source>
        <strain evidence="7">KCTC 42731</strain>
    </source>
</reference>
<evidence type="ECO:0000313" key="8">
    <source>
        <dbReference type="Proteomes" id="UP000623842"/>
    </source>
</evidence>
<proteinExistence type="inferred from homology"/>
<dbReference type="GO" id="GO:0008033">
    <property type="term" value="P:tRNA processing"/>
    <property type="evidence" value="ECO:0007669"/>
    <property type="project" value="UniProtKB-KW"/>
</dbReference>
<dbReference type="SMART" id="SM01144">
    <property type="entry name" value="DTW"/>
    <property type="match status" value="1"/>
</dbReference>
<evidence type="ECO:0000256" key="5">
    <source>
        <dbReference type="ARBA" id="ARBA00034489"/>
    </source>
</evidence>
<organism evidence="7 8">
    <name type="scientific">Thalassotalea marina</name>
    <dbReference type="NCBI Taxonomy" id="1673741"/>
    <lineage>
        <taxon>Bacteria</taxon>
        <taxon>Pseudomonadati</taxon>
        <taxon>Pseudomonadota</taxon>
        <taxon>Gammaproteobacteria</taxon>
        <taxon>Alteromonadales</taxon>
        <taxon>Colwelliaceae</taxon>
        <taxon>Thalassotalea</taxon>
    </lineage>
</organism>
<name>A0A919BPX6_9GAMM</name>
<dbReference type="PANTHER" id="PTHR21392">
    <property type="entry name" value="TRNA-URIDINE AMINOCARBOXYPROPYLTRANSFERASE 2"/>
    <property type="match status" value="1"/>
</dbReference>
<evidence type="ECO:0000259" key="6">
    <source>
        <dbReference type="SMART" id="SM01144"/>
    </source>
</evidence>
<dbReference type="EMBL" id="BNCK01000008">
    <property type="protein sequence ID" value="GHG02033.1"/>
    <property type="molecule type" value="Genomic_DNA"/>
</dbReference>
<dbReference type="InterPro" id="IPR039262">
    <property type="entry name" value="DTWD2/TAPT"/>
</dbReference>
<keyword evidence="4" id="KW-0819">tRNA processing</keyword>
<evidence type="ECO:0000256" key="3">
    <source>
        <dbReference type="ARBA" id="ARBA00022691"/>
    </source>
</evidence>
<keyword evidence="3" id="KW-0949">S-adenosyl-L-methionine</keyword>
<keyword evidence="8" id="KW-1185">Reference proteome</keyword>
<dbReference type="EC" id="2.5.1.25" evidence="1"/>
<dbReference type="InterPro" id="IPR005636">
    <property type="entry name" value="DTW"/>
</dbReference>
<keyword evidence="2" id="KW-0808">Transferase</keyword>
<evidence type="ECO:0000256" key="1">
    <source>
        <dbReference type="ARBA" id="ARBA00012386"/>
    </source>
</evidence>
<reference evidence="7" key="1">
    <citation type="journal article" date="2014" name="Int. J. Syst. Evol. Microbiol.">
        <title>Complete genome sequence of Corynebacterium casei LMG S-19264T (=DSM 44701T), isolated from a smear-ripened cheese.</title>
        <authorList>
            <consortium name="US DOE Joint Genome Institute (JGI-PGF)"/>
            <person name="Walter F."/>
            <person name="Albersmeier A."/>
            <person name="Kalinowski J."/>
            <person name="Ruckert C."/>
        </authorList>
    </citation>
    <scope>NUCLEOTIDE SEQUENCE</scope>
    <source>
        <strain evidence="7">KCTC 42731</strain>
    </source>
</reference>
<evidence type="ECO:0000256" key="2">
    <source>
        <dbReference type="ARBA" id="ARBA00022679"/>
    </source>
</evidence>
<comment type="similarity">
    <text evidence="5">Belongs to the TDD superfamily. DTWD2 family.</text>
</comment>
<comment type="caution">
    <text evidence="7">The sequence shown here is derived from an EMBL/GenBank/DDBJ whole genome shotgun (WGS) entry which is preliminary data.</text>
</comment>
<protein>
    <recommendedName>
        <fullName evidence="1">tRNA-uridine aminocarboxypropyltransferase</fullName>
        <ecNumber evidence="1">2.5.1.25</ecNumber>
    </recommendedName>
</protein>